<dbReference type="Gene3D" id="3.40.50.300">
    <property type="entry name" value="P-loop containing nucleotide triphosphate hydrolases"/>
    <property type="match status" value="2"/>
</dbReference>
<keyword evidence="1" id="KW-0808">Transferase</keyword>
<reference evidence="5" key="1">
    <citation type="submission" date="2025-08" db="UniProtKB">
        <authorList>
            <consortium name="RefSeq"/>
        </authorList>
    </citation>
    <scope>IDENTIFICATION</scope>
    <source>
        <tissue evidence="5">Spleen</tissue>
    </source>
</reference>
<evidence type="ECO:0000256" key="2">
    <source>
        <dbReference type="ARBA" id="ARBA00022741"/>
    </source>
</evidence>
<accession>A0A2U4CB89</accession>
<dbReference type="InParanoid" id="A0A2U4CB89"/>
<keyword evidence="2" id="KW-0547">Nucleotide-binding</keyword>
<gene>
    <name evidence="5" type="primary">LOC101315623</name>
</gene>
<sequence length="121" mass="13564">MGGPGCGKETQCKNMANKYGFCHMGLGQLLWQKAQQGTRQGPKIHDVMLQGLLVPTVGQAPSFVIVFDCSMETMVRRALHRGQVECRASDCKSAICQRLEMHYTLCEPTLAFYQQKNLLRN</sequence>
<evidence type="ECO:0000256" key="3">
    <source>
        <dbReference type="ARBA" id="ARBA00022777"/>
    </source>
</evidence>
<evidence type="ECO:0000313" key="4">
    <source>
        <dbReference type="Proteomes" id="UP000245320"/>
    </source>
</evidence>
<dbReference type="GO" id="GO:0005524">
    <property type="term" value="F:ATP binding"/>
    <property type="evidence" value="ECO:0007669"/>
    <property type="project" value="InterPro"/>
</dbReference>
<name>A0A2U4CB89_TURTR</name>
<organism evidence="4 5">
    <name type="scientific">Tursiops truncatus</name>
    <name type="common">Atlantic bottle-nosed dolphin</name>
    <name type="synonym">Delphinus truncatus</name>
    <dbReference type="NCBI Taxonomy" id="9739"/>
    <lineage>
        <taxon>Eukaryota</taxon>
        <taxon>Metazoa</taxon>
        <taxon>Chordata</taxon>
        <taxon>Craniata</taxon>
        <taxon>Vertebrata</taxon>
        <taxon>Euteleostomi</taxon>
        <taxon>Mammalia</taxon>
        <taxon>Eutheria</taxon>
        <taxon>Laurasiatheria</taxon>
        <taxon>Artiodactyla</taxon>
        <taxon>Whippomorpha</taxon>
        <taxon>Cetacea</taxon>
        <taxon>Odontoceti</taxon>
        <taxon>Delphinidae</taxon>
        <taxon>Tursiops</taxon>
    </lineage>
</organism>
<dbReference type="InterPro" id="IPR000850">
    <property type="entry name" value="Adenylat/UMP-CMP_kin"/>
</dbReference>
<dbReference type="RefSeq" id="XP_019802705.1">
    <property type="nucleotide sequence ID" value="XM_019947146.2"/>
</dbReference>
<protein>
    <submittedName>
        <fullName evidence="5">Adenylate kinase isoenzyme 1-like</fullName>
    </submittedName>
</protein>
<dbReference type="InterPro" id="IPR027417">
    <property type="entry name" value="P-loop_NTPase"/>
</dbReference>
<proteinExistence type="predicted"/>
<keyword evidence="3" id="KW-0418">Kinase</keyword>
<dbReference type="Proteomes" id="UP000245320">
    <property type="component" value="Chromosome 3"/>
</dbReference>
<dbReference type="STRING" id="9739.ENSTTRP00000009839"/>
<dbReference type="SUPFAM" id="SSF52540">
    <property type="entry name" value="P-loop containing nucleoside triphosphate hydrolases"/>
    <property type="match status" value="1"/>
</dbReference>
<evidence type="ECO:0000256" key="1">
    <source>
        <dbReference type="ARBA" id="ARBA00022679"/>
    </source>
</evidence>
<dbReference type="AlphaFoldDB" id="A0A2U4CB89"/>
<evidence type="ECO:0000313" key="5">
    <source>
        <dbReference type="RefSeq" id="XP_019802705.1"/>
    </source>
</evidence>
<dbReference type="PANTHER" id="PTHR23359">
    <property type="entry name" value="NUCLEOTIDE KINASE"/>
    <property type="match status" value="1"/>
</dbReference>
<dbReference type="OrthoDB" id="442176at2759"/>
<dbReference type="Pfam" id="PF00406">
    <property type="entry name" value="ADK"/>
    <property type="match status" value="1"/>
</dbReference>
<keyword evidence="4" id="KW-1185">Reference proteome</keyword>
<dbReference type="GO" id="GO:0006139">
    <property type="term" value="P:nucleobase-containing compound metabolic process"/>
    <property type="evidence" value="ECO:0007669"/>
    <property type="project" value="InterPro"/>
</dbReference>
<dbReference type="GO" id="GO:0019205">
    <property type="term" value="F:nucleobase-containing compound kinase activity"/>
    <property type="evidence" value="ECO:0007669"/>
    <property type="project" value="InterPro"/>
</dbReference>